<evidence type="ECO:0000313" key="1">
    <source>
        <dbReference type="EMBL" id="KAJ6360129.1"/>
    </source>
</evidence>
<dbReference type="Gene3D" id="2.60.40.200">
    <property type="entry name" value="Superoxide dismutase, copper/zinc binding domain"/>
    <property type="match status" value="1"/>
</dbReference>
<dbReference type="Proteomes" id="UP001141253">
    <property type="component" value="Chromosome 13"/>
</dbReference>
<name>A0ABQ9AW85_9ROSI</name>
<dbReference type="SUPFAM" id="SSF49329">
    <property type="entry name" value="Cu,Zn superoxide dismutase-like"/>
    <property type="match status" value="1"/>
</dbReference>
<keyword evidence="2" id="KW-1185">Reference proteome</keyword>
<dbReference type="InterPro" id="IPR018152">
    <property type="entry name" value="SOD_Cu/Zn_BS"/>
</dbReference>
<protein>
    <recommendedName>
        <fullName evidence="3">Superoxide dismutase</fullName>
    </recommendedName>
</protein>
<gene>
    <name evidence="1" type="ORF">OIU77_004192</name>
</gene>
<sequence length="82" mass="9244">MLILMILEKFYGNLQRRRKSKRVIYKRFLGSSVKIFSKRLCNSQFSNKFRFMPGTGGHELSRTTGNAGARVGCGIIGLKSSV</sequence>
<dbReference type="InterPro" id="IPR036423">
    <property type="entry name" value="SOD-like_Cu/Zn_dom_sf"/>
</dbReference>
<reference evidence="1" key="2">
    <citation type="journal article" date="2023" name="Int. J. Mol. Sci.">
        <title>De Novo Assembly and Annotation of 11 Diverse Shrub Willow (Salix) Genomes Reveals Novel Gene Organization in Sex-Linked Regions.</title>
        <authorList>
            <person name="Hyden B."/>
            <person name="Feng K."/>
            <person name="Yates T.B."/>
            <person name="Jawdy S."/>
            <person name="Cereghino C."/>
            <person name="Smart L.B."/>
            <person name="Muchero W."/>
        </authorList>
    </citation>
    <scope>NUCLEOTIDE SEQUENCE</scope>
    <source>
        <tissue evidence="1">Shoot tip</tissue>
    </source>
</reference>
<evidence type="ECO:0000313" key="2">
    <source>
        <dbReference type="Proteomes" id="UP001141253"/>
    </source>
</evidence>
<dbReference type="EMBL" id="JAPFFI010000015">
    <property type="protein sequence ID" value="KAJ6360129.1"/>
    <property type="molecule type" value="Genomic_DNA"/>
</dbReference>
<evidence type="ECO:0008006" key="3">
    <source>
        <dbReference type="Google" id="ProtNLM"/>
    </source>
</evidence>
<reference evidence="1" key="1">
    <citation type="submission" date="2022-10" db="EMBL/GenBank/DDBJ databases">
        <authorList>
            <person name="Hyden B.L."/>
            <person name="Feng K."/>
            <person name="Yates T."/>
            <person name="Jawdy S."/>
            <person name="Smart L.B."/>
            <person name="Muchero W."/>
        </authorList>
    </citation>
    <scope>NUCLEOTIDE SEQUENCE</scope>
    <source>
        <tissue evidence="1">Shoot tip</tissue>
    </source>
</reference>
<proteinExistence type="predicted"/>
<dbReference type="PROSITE" id="PS00332">
    <property type="entry name" value="SOD_CU_ZN_2"/>
    <property type="match status" value="1"/>
</dbReference>
<organism evidence="1 2">
    <name type="scientific">Salix suchowensis</name>
    <dbReference type="NCBI Taxonomy" id="1278906"/>
    <lineage>
        <taxon>Eukaryota</taxon>
        <taxon>Viridiplantae</taxon>
        <taxon>Streptophyta</taxon>
        <taxon>Embryophyta</taxon>
        <taxon>Tracheophyta</taxon>
        <taxon>Spermatophyta</taxon>
        <taxon>Magnoliopsida</taxon>
        <taxon>eudicotyledons</taxon>
        <taxon>Gunneridae</taxon>
        <taxon>Pentapetalae</taxon>
        <taxon>rosids</taxon>
        <taxon>fabids</taxon>
        <taxon>Malpighiales</taxon>
        <taxon>Salicaceae</taxon>
        <taxon>Saliceae</taxon>
        <taxon>Salix</taxon>
    </lineage>
</organism>
<accession>A0ABQ9AW85</accession>
<comment type="caution">
    <text evidence="1">The sequence shown here is derived from an EMBL/GenBank/DDBJ whole genome shotgun (WGS) entry which is preliminary data.</text>
</comment>